<dbReference type="EMBL" id="JARFPK010000003">
    <property type="protein sequence ID" value="MDF0589787.1"/>
    <property type="molecule type" value="Genomic_DNA"/>
</dbReference>
<sequence>MGYEIAMERAWKALEEAPSTSEYAVPFLTEVYLVNLEERTISSTLGEPPRDDISILVLHYLIGIRKERPVEKEEWISFREIEGGISFLPAFEETVIKPLVGGFDRGPEGVIRNLLHRFGGRTVECGDVGVQIAPFPEVLVRIVFWKGDEEIPSQATILFDRSLAHIFTTEDIAVLLQLLVRRALEGVG</sequence>
<organism evidence="2 3">
    <name type="scientific">Candidatus Methanocrinis natronophilus</name>
    <dbReference type="NCBI Taxonomy" id="3033396"/>
    <lineage>
        <taxon>Archaea</taxon>
        <taxon>Methanobacteriati</taxon>
        <taxon>Methanobacteriota</taxon>
        <taxon>Stenosarchaea group</taxon>
        <taxon>Methanomicrobia</taxon>
        <taxon>Methanotrichales</taxon>
        <taxon>Methanotrichaceae</taxon>
        <taxon>Methanocrinis</taxon>
    </lineage>
</organism>
<name>A0ABT5X507_9EURY</name>
<dbReference type="Proteomes" id="UP001220010">
    <property type="component" value="Unassembled WGS sequence"/>
</dbReference>
<feature type="domain" description="DUF3786" evidence="1">
    <location>
        <begin position="21"/>
        <end position="182"/>
    </location>
</feature>
<evidence type="ECO:0000313" key="2">
    <source>
        <dbReference type="EMBL" id="MDF0589787.1"/>
    </source>
</evidence>
<keyword evidence="3" id="KW-1185">Reference proteome</keyword>
<dbReference type="Pfam" id="PF12654">
    <property type="entry name" value="DUF3786"/>
    <property type="match status" value="1"/>
</dbReference>
<evidence type="ECO:0000259" key="1">
    <source>
        <dbReference type="Pfam" id="PF12654"/>
    </source>
</evidence>
<gene>
    <name evidence="2" type="ORF">P0O15_01150</name>
</gene>
<reference evidence="2 3" key="1">
    <citation type="submission" date="2023-03" db="EMBL/GenBank/DDBJ databases">
        <title>WGS of Methanotrichaceae archaeon Mx.</title>
        <authorList>
            <person name="Sorokin D.Y."/>
            <person name="Merkel A.Y."/>
        </authorList>
    </citation>
    <scope>NUCLEOTIDE SEQUENCE [LARGE SCALE GENOMIC DNA]</scope>
    <source>
        <strain evidence="2 3">Mx</strain>
    </source>
</reference>
<protein>
    <submittedName>
        <fullName evidence="2">DUF3786 domain-containing protein</fullName>
    </submittedName>
</protein>
<dbReference type="InterPro" id="IPR024264">
    <property type="entry name" value="DUF3786"/>
</dbReference>
<comment type="caution">
    <text evidence="2">The sequence shown here is derived from an EMBL/GenBank/DDBJ whole genome shotgun (WGS) entry which is preliminary data.</text>
</comment>
<proteinExistence type="predicted"/>
<accession>A0ABT5X507</accession>
<evidence type="ECO:0000313" key="3">
    <source>
        <dbReference type="Proteomes" id="UP001220010"/>
    </source>
</evidence>